<dbReference type="PANTHER" id="PTHR35568">
    <property type="entry name" value="TRANSCRIPTIONAL REGULATOR DAUR"/>
    <property type="match status" value="1"/>
</dbReference>
<keyword evidence="4" id="KW-1185">Reference proteome</keyword>
<dbReference type="RefSeq" id="WP_047763126.1">
    <property type="nucleotide sequence ID" value="NZ_LAQL01000003.1"/>
</dbReference>
<dbReference type="PANTHER" id="PTHR35568:SF1">
    <property type="entry name" value="TRANSCRIPTIONAL REGULATOR DAUR"/>
    <property type="match status" value="1"/>
</dbReference>
<feature type="domain" description="Transcriptional regulator DauR-like HTH" evidence="2">
    <location>
        <begin position="148"/>
        <end position="208"/>
    </location>
</feature>
<reference evidence="3 4" key="1">
    <citation type="submission" date="2015-03" db="EMBL/GenBank/DDBJ databases">
        <title>Genome Sequence of Kiloniella spongiae MEBiC09566, isolated from a marine sponge.</title>
        <authorList>
            <person name="Shao Z."/>
            <person name="Wang L."/>
            <person name="Li X."/>
        </authorList>
    </citation>
    <scope>NUCLEOTIDE SEQUENCE [LARGE SCALE GENOMIC DNA]</scope>
    <source>
        <strain evidence="3 4">MEBiC09566</strain>
    </source>
</reference>
<evidence type="ECO:0000259" key="2">
    <source>
        <dbReference type="Pfam" id="PF13309"/>
    </source>
</evidence>
<protein>
    <recommendedName>
        <fullName evidence="5">Transcriptional regulator DauR</fullName>
    </recommendedName>
</protein>
<dbReference type="InterPro" id="IPR013559">
    <property type="entry name" value="YheO"/>
</dbReference>
<name>A0A0H2MGR6_9PROT</name>
<evidence type="ECO:0000313" key="4">
    <source>
        <dbReference type="Proteomes" id="UP000035444"/>
    </source>
</evidence>
<dbReference type="OrthoDB" id="9796595at2"/>
<dbReference type="AlphaFoldDB" id="A0A0H2MGR6"/>
<dbReference type="Pfam" id="PF08348">
    <property type="entry name" value="PAS_6"/>
    <property type="match status" value="1"/>
</dbReference>
<dbReference type="EMBL" id="LAQL01000003">
    <property type="protein sequence ID" value="KLN61789.1"/>
    <property type="molecule type" value="Genomic_DNA"/>
</dbReference>
<comment type="caution">
    <text evidence="3">The sequence shown here is derived from an EMBL/GenBank/DDBJ whole genome shotgun (WGS) entry which is preliminary data.</text>
</comment>
<dbReference type="Pfam" id="PF13309">
    <property type="entry name" value="HTH_22"/>
    <property type="match status" value="1"/>
</dbReference>
<dbReference type="Proteomes" id="UP000035444">
    <property type="component" value="Unassembled WGS sequence"/>
</dbReference>
<dbReference type="STRING" id="1489064.WH96_05715"/>
<organism evidence="3 4">
    <name type="scientific">Kiloniella spongiae</name>
    <dbReference type="NCBI Taxonomy" id="1489064"/>
    <lineage>
        <taxon>Bacteria</taxon>
        <taxon>Pseudomonadati</taxon>
        <taxon>Pseudomonadota</taxon>
        <taxon>Alphaproteobacteria</taxon>
        <taxon>Rhodospirillales</taxon>
        <taxon>Kiloniellaceae</taxon>
        <taxon>Kiloniella</taxon>
    </lineage>
</organism>
<proteinExistence type="predicted"/>
<sequence length="214" mass="24321">MENFDNYKSMADGVAALMFPHAEVVIHDLQRQEIVYLANNYSNREIGSPSHMDEVEFAEGDRVLGPYRKVNWDGKILKSISVVMRNNNGQAEAMICINLDMSEMNRMYQVLGMMLGAPEEGRQVEGNGEKESEKIDALFRDDWHERINISIQDWLQENRLSLQGLGRSEKRDLVIALEAKGAFQGQGSANYVARCLGLGRATVYKYLKEQRRSA</sequence>
<evidence type="ECO:0000259" key="1">
    <source>
        <dbReference type="Pfam" id="PF08348"/>
    </source>
</evidence>
<dbReference type="InterPro" id="IPR039445">
    <property type="entry name" value="DauR-like_HTH"/>
</dbReference>
<gene>
    <name evidence="3" type="ORF">WH96_05715</name>
</gene>
<accession>A0A0H2MGR6</accession>
<dbReference type="PATRIC" id="fig|1489064.4.peg.2361"/>
<evidence type="ECO:0000313" key="3">
    <source>
        <dbReference type="EMBL" id="KLN61789.1"/>
    </source>
</evidence>
<feature type="domain" description="YheO-like" evidence="1">
    <location>
        <begin position="5"/>
        <end position="107"/>
    </location>
</feature>
<evidence type="ECO:0008006" key="5">
    <source>
        <dbReference type="Google" id="ProtNLM"/>
    </source>
</evidence>
<dbReference type="InterPro" id="IPR039446">
    <property type="entry name" value="DauR-like"/>
</dbReference>